<proteinExistence type="predicted"/>
<reference evidence="6" key="1">
    <citation type="submission" date="2016-11" db="UniProtKB">
        <authorList>
            <consortium name="WormBaseParasite"/>
        </authorList>
    </citation>
    <scope>IDENTIFICATION</scope>
</reference>
<evidence type="ECO:0000256" key="3">
    <source>
        <dbReference type="ARBA" id="ARBA00022989"/>
    </source>
</evidence>
<evidence type="ECO:0000256" key="1">
    <source>
        <dbReference type="ARBA" id="ARBA00004141"/>
    </source>
</evidence>
<dbReference type="PANTHER" id="PTHR19282">
    <property type="entry name" value="TETRASPANIN"/>
    <property type="match status" value="1"/>
</dbReference>
<dbReference type="WBParaSite" id="maker-uti_cns_0002932-snap-gene-0.8-mRNA-1">
    <property type="protein sequence ID" value="maker-uti_cns_0002932-snap-gene-0.8-mRNA-1"/>
    <property type="gene ID" value="maker-uti_cns_0002932-snap-gene-0.8"/>
</dbReference>
<dbReference type="Proteomes" id="UP000095280">
    <property type="component" value="Unplaced"/>
</dbReference>
<comment type="subcellular location">
    <subcellularLocation>
        <location evidence="1">Membrane</location>
        <topology evidence="1">Multi-pass membrane protein</topology>
    </subcellularLocation>
</comment>
<keyword evidence="2" id="KW-0812">Transmembrane</keyword>
<dbReference type="AlphaFoldDB" id="A0A1I8GT46"/>
<dbReference type="Pfam" id="PF00335">
    <property type="entry name" value="Tetraspanin"/>
    <property type="match status" value="1"/>
</dbReference>
<organism evidence="5 6">
    <name type="scientific">Macrostomum lignano</name>
    <dbReference type="NCBI Taxonomy" id="282301"/>
    <lineage>
        <taxon>Eukaryota</taxon>
        <taxon>Metazoa</taxon>
        <taxon>Spiralia</taxon>
        <taxon>Lophotrochozoa</taxon>
        <taxon>Platyhelminthes</taxon>
        <taxon>Rhabditophora</taxon>
        <taxon>Macrostomorpha</taxon>
        <taxon>Macrostomida</taxon>
        <taxon>Macrostomidae</taxon>
        <taxon>Macrostomum</taxon>
    </lineage>
</organism>
<dbReference type="InterPro" id="IPR018499">
    <property type="entry name" value="Tetraspanin/Peripherin"/>
</dbReference>
<dbReference type="GO" id="GO:0005886">
    <property type="term" value="C:plasma membrane"/>
    <property type="evidence" value="ECO:0007669"/>
    <property type="project" value="TreeGrafter"/>
</dbReference>
<accession>A0A1I8GT46</accession>
<name>A0A1I8GT46_9PLAT</name>
<dbReference type="InterPro" id="IPR008952">
    <property type="entry name" value="Tetraspanin_EC2_sf"/>
</dbReference>
<sequence>MIRNLPPLFWKITPLVIAGMFIVSGLGLIIFGSVTYNKTVNEEEDVLGFIEAGFKTGSTLTISVGVIDFFIGLFGLGVALLNARWLHKVYSGFLIFMLLGNLITFYTLTTSANEELREITNLLKDAVQNLYGNNTRTDGQEFTDLVNKLMSETPCCGFSGNEKENIFLKTSWHENIKTKFSTINLPDQCCTTHSDKCREATDIADARNAGHVHPTDCINELYKDYGRELFAVFVEVTLSTIMQIVSGVYTVLLLMYGPETKD</sequence>
<keyword evidence="3" id="KW-1133">Transmembrane helix</keyword>
<keyword evidence="5" id="KW-1185">Reference proteome</keyword>
<evidence type="ECO:0000256" key="4">
    <source>
        <dbReference type="ARBA" id="ARBA00023136"/>
    </source>
</evidence>
<dbReference type="OrthoDB" id="10054572at2759"/>
<evidence type="ECO:0000256" key="2">
    <source>
        <dbReference type="ARBA" id="ARBA00022692"/>
    </source>
</evidence>
<evidence type="ECO:0000313" key="5">
    <source>
        <dbReference type="Proteomes" id="UP000095280"/>
    </source>
</evidence>
<dbReference type="PANTHER" id="PTHR19282:SF544">
    <property type="entry name" value="TETRASPANIN"/>
    <property type="match status" value="1"/>
</dbReference>
<dbReference type="Gene3D" id="1.10.1450.10">
    <property type="entry name" value="Tetraspanin"/>
    <property type="match status" value="1"/>
</dbReference>
<protein>
    <submittedName>
        <fullName evidence="6">Tetraspanin</fullName>
    </submittedName>
</protein>
<evidence type="ECO:0000313" key="6">
    <source>
        <dbReference type="WBParaSite" id="maker-uti_cns_0002932-snap-gene-0.8-mRNA-1"/>
    </source>
</evidence>
<keyword evidence="4" id="KW-0472">Membrane</keyword>